<dbReference type="Pfam" id="PF02446">
    <property type="entry name" value="Glyco_hydro_77"/>
    <property type="match status" value="1"/>
</dbReference>
<keyword evidence="5 10" id="KW-0328">Glycosyltransferase</keyword>
<evidence type="ECO:0000256" key="3">
    <source>
        <dbReference type="ARBA" id="ARBA00012560"/>
    </source>
</evidence>
<comment type="caution">
    <text evidence="11">The sequence shown here is derived from an EMBL/GenBank/DDBJ whole genome shotgun (WGS) entry which is preliminary data.</text>
</comment>
<organism evidence="11 12">
    <name type="scientific">[Clostridium] methylpentosum DSM 5476</name>
    <dbReference type="NCBI Taxonomy" id="537013"/>
    <lineage>
        <taxon>Bacteria</taxon>
        <taxon>Bacillati</taxon>
        <taxon>Bacillota</taxon>
        <taxon>Clostridia</taxon>
        <taxon>Eubacteriales</taxon>
        <taxon>Oscillospiraceae</taxon>
        <taxon>Oscillospiraceae incertae sedis</taxon>
    </lineage>
</organism>
<dbReference type="STRING" id="537013.CLOSTMETH_01562"/>
<evidence type="ECO:0000256" key="9">
    <source>
        <dbReference type="ARBA" id="ARBA00031501"/>
    </source>
</evidence>
<dbReference type="InterPro" id="IPR003385">
    <property type="entry name" value="Glyco_hydro_77"/>
</dbReference>
<dbReference type="NCBIfam" id="TIGR00217">
    <property type="entry name" value="malQ"/>
    <property type="match status" value="1"/>
</dbReference>
<reference evidence="11 12" key="2">
    <citation type="submission" date="2009-02" db="EMBL/GenBank/DDBJ databases">
        <title>Draft genome sequence of Clostridium methylpentosum (DSM 5476).</title>
        <authorList>
            <person name="Sudarsanam P."/>
            <person name="Ley R."/>
            <person name="Guruge J."/>
            <person name="Turnbaugh P.J."/>
            <person name="Mahowald M."/>
            <person name="Liep D."/>
            <person name="Gordon J."/>
        </authorList>
    </citation>
    <scope>NUCLEOTIDE SEQUENCE [LARGE SCALE GENOMIC DNA]</scope>
    <source>
        <strain evidence="11 12">DSM 5476</strain>
    </source>
</reference>
<evidence type="ECO:0000256" key="4">
    <source>
        <dbReference type="ARBA" id="ARBA00020295"/>
    </source>
</evidence>
<evidence type="ECO:0000256" key="6">
    <source>
        <dbReference type="ARBA" id="ARBA00022679"/>
    </source>
</evidence>
<dbReference type="eggNOG" id="COG1640">
    <property type="taxonomic scope" value="Bacteria"/>
</dbReference>
<dbReference type="HOGENOM" id="CLU_014132_1_0_9"/>
<dbReference type="AlphaFoldDB" id="C0ECJ1"/>
<evidence type="ECO:0000313" key="11">
    <source>
        <dbReference type="EMBL" id="EEG30807.1"/>
    </source>
</evidence>
<sequence length="489" mass="56077">MRESGILMHISSLPSPYGIGTMGEEAYKFVDFLKEAGQKNWQVLPLGPTSYGDSPYQSFSVFAGNPYFIDLDLLKEQGLLRQDEIDACDFGSDEERVDYEKLFHSRFDLLKKAFSRFKPDRAYQAFVADNAFWLEDYALFLTVKECYCHCSWLEWGEGIRLRRPCAVAMYRDLFAEQIAFQKFVQYLFFSQWSALKAYANQNGVRIIGDMPIYVALDSADVWANSGMFQLDQDNRPLRVAGCPPDGFSPTGQLWGNPLYNWEAIRQDGYGWWVRRVRAASKLYDVTRIDHFRGFESYYAIPFGEETAEHGEWLKGPGYALFETIERELGEISIIAEDLGFLTPEVHALLEQCGYPGMKVLQFAFNPWDDNDYLPHNFVPNCVAYTGTHDNDTTLGWTQSTPPEEVAYAAKYLHIFDRASYPWAFLRAVWGSVAQLAIAPMQDFLALGSEARMNTPSVLGGNWQWRMKRGAISPELTRSIRELTEIYRRA</sequence>
<evidence type="ECO:0000256" key="5">
    <source>
        <dbReference type="ARBA" id="ARBA00022676"/>
    </source>
</evidence>
<reference evidence="11 12" key="1">
    <citation type="submission" date="2009-01" db="EMBL/GenBank/DDBJ databases">
        <authorList>
            <person name="Fulton L."/>
            <person name="Clifton S."/>
            <person name="Fulton B."/>
            <person name="Xu J."/>
            <person name="Minx P."/>
            <person name="Pepin K.H."/>
            <person name="Johnson M."/>
            <person name="Bhonagiri V."/>
            <person name="Nash W.E."/>
            <person name="Mardis E.R."/>
            <person name="Wilson R.K."/>
        </authorList>
    </citation>
    <scope>NUCLEOTIDE SEQUENCE [LARGE SCALE GENOMIC DNA]</scope>
    <source>
        <strain evidence="11 12">DSM 5476</strain>
    </source>
</reference>
<dbReference type="EC" id="2.4.1.25" evidence="3 10"/>
<proteinExistence type="inferred from homology"/>
<keyword evidence="6 10" id="KW-0808">Transferase</keyword>
<dbReference type="Gene3D" id="3.20.20.80">
    <property type="entry name" value="Glycosidases"/>
    <property type="match status" value="1"/>
</dbReference>
<gene>
    <name evidence="11" type="primary">malQ</name>
    <name evidence="11" type="ORF">CLOSTMETH_01562</name>
</gene>
<name>C0ECJ1_9FIRM</name>
<dbReference type="PANTHER" id="PTHR32438">
    <property type="entry name" value="4-ALPHA-GLUCANOTRANSFERASE DPE1, CHLOROPLASTIC/AMYLOPLASTIC"/>
    <property type="match status" value="1"/>
</dbReference>
<comment type="catalytic activity">
    <reaction evidence="1 10">
        <text>Transfers a segment of a (1-&gt;4)-alpha-D-glucan to a new position in an acceptor, which may be glucose or a (1-&gt;4)-alpha-D-glucan.</text>
        <dbReference type="EC" id="2.4.1.25"/>
    </reaction>
</comment>
<evidence type="ECO:0000256" key="8">
    <source>
        <dbReference type="ARBA" id="ARBA00031423"/>
    </source>
</evidence>
<dbReference type="PANTHER" id="PTHR32438:SF5">
    <property type="entry name" value="4-ALPHA-GLUCANOTRANSFERASE DPE1, CHLOROPLASTIC_AMYLOPLASTIC"/>
    <property type="match status" value="1"/>
</dbReference>
<evidence type="ECO:0000256" key="2">
    <source>
        <dbReference type="ARBA" id="ARBA00005684"/>
    </source>
</evidence>
<comment type="similarity">
    <text evidence="2 10">Belongs to the disproportionating enzyme family.</text>
</comment>
<evidence type="ECO:0000313" key="12">
    <source>
        <dbReference type="Proteomes" id="UP000003340"/>
    </source>
</evidence>
<dbReference type="NCBIfam" id="NF011080">
    <property type="entry name" value="PRK14508.1-3"/>
    <property type="match status" value="1"/>
</dbReference>
<dbReference type="InterPro" id="IPR017853">
    <property type="entry name" value="GH"/>
</dbReference>
<evidence type="ECO:0000256" key="7">
    <source>
        <dbReference type="ARBA" id="ARBA00023277"/>
    </source>
</evidence>
<dbReference type="SUPFAM" id="SSF51445">
    <property type="entry name" value="(Trans)glycosidases"/>
    <property type="match status" value="1"/>
</dbReference>
<evidence type="ECO:0000256" key="10">
    <source>
        <dbReference type="RuleBase" id="RU361207"/>
    </source>
</evidence>
<evidence type="ECO:0000256" key="1">
    <source>
        <dbReference type="ARBA" id="ARBA00000439"/>
    </source>
</evidence>
<dbReference type="EMBL" id="ACEC01000052">
    <property type="protein sequence ID" value="EEG30807.1"/>
    <property type="molecule type" value="Genomic_DNA"/>
</dbReference>
<keyword evidence="12" id="KW-1185">Reference proteome</keyword>
<dbReference type="GO" id="GO:0004134">
    <property type="term" value="F:4-alpha-glucanotransferase activity"/>
    <property type="evidence" value="ECO:0007669"/>
    <property type="project" value="UniProtKB-EC"/>
</dbReference>
<dbReference type="Proteomes" id="UP000003340">
    <property type="component" value="Unassembled WGS sequence"/>
</dbReference>
<protein>
    <recommendedName>
        <fullName evidence="4 10">4-alpha-glucanotransferase</fullName>
        <ecNumber evidence="3 10">2.4.1.25</ecNumber>
    </recommendedName>
    <alternativeName>
        <fullName evidence="8 10">Amylomaltase</fullName>
    </alternativeName>
    <alternativeName>
        <fullName evidence="9 10">Disproportionating enzyme</fullName>
    </alternativeName>
</protein>
<keyword evidence="7 10" id="KW-0119">Carbohydrate metabolism</keyword>
<accession>C0ECJ1</accession>
<dbReference type="GO" id="GO:0005975">
    <property type="term" value="P:carbohydrate metabolic process"/>
    <property type="evidence" value="ECO:0007669"/>
    <property type="project" value="InterPro"/>
</dbReference>